<dbReference type="EMBL" id="JAEINH010000019">
    <property type="protein sequence ID" value="MBI9116184.1"/>
    <property type="molecule type" value="Genomic_DNA"/>
</dbReference>
<keyword evidence="2" id="KW-1185">Reference proteome</keyword>
<name>A0A934IFR9_9MICO</name>
<evidence type="ECO:0000313" key="1">
    <source>
        <dbReference type="EMBL" id="MBI9116184.1"/>
    </source>
</evidence>
<reference evidence="1" key="1">
    <citation type="submission" date="2020-12" db="EMBL/GenBank/DDBJ databases">
        <title>Sanguibacter suaedae sp. nov., isolated from Suaeda aralocaspica.</title>
        <authorList>
            <person name="Ma Q."/>
        </authorList>
    </citation>
    <scope>NUCLEOTIDE SEQUENCE</scope>
    <source>
        <strain evidence="1">YZGR15</strain>
    </source>
</reference>
<proteinExistence type="predicted"/>
<accession>A0A934IFR9</accession>
<dbReference type="GO" id="GO:0051213">
    <property type="term" value="F:dioxygenase activity"/>
    <property type="evidence" value="ECO:0007669"/>
    <property type="project" value="UniProtKB-KW"/>
</dbReference>
<evidence type="ECO:0000313" key="2">
    <source>
        <dbReference type="Proteomes" id="UP000602087"/>
    </source>
</evidence>
<protein>
    <submittedName>
        <fullName evidence="1">Aromatic ring-opening dioxygenase LigA</fullName>
    </submittedName>
</protein>
<comment type="caution">
    <text evidence="1">The sequence shown here is derived from an EMBL/GenBank/DDBJ whole genome shotgun (WGS) entry which is preliminary data.</text>
</comment>
<feature type="non-terminal residue" evidence="1">
    <location>
        <position position="46"/>
    </location>
</feature>
<dbReference type="Proteomes" id="UP000602087">
    <property type="component" value="Unassembled WGS sequence"/>
</dbReference>
<dbReference type="AlphaFoldDB" id="A0A934IFR9"/>
<keyword evidence="1" id="KW-0560">Oxidoreductase</keyword>
<keyword evidence="1" id="KW-0223">Dioxygenase</keyword>
<sequence>MKDTSTTVKLIGTLLVAAGLALVLAGGTTWIMVRSQLVAENITVAE</sequence>
<gene>
    <name evidence="1" type="ORF">JAV76_14300</name>
</gene>
<organism evidence="1 2">
    <name type="scientific">Sanguibacter suaedae</name>
    <dbReference type="NCBI Taxonomy" id="2795737"/>
    <lineage>
        <taxon>Bacteria</taxon>
        <taxon>Bacillati</taxon>
        <taxon>Actinomycetota</taxon>
        <taxon>Actinomycetes</taxon>
        <taxon>Micrococcales</taxon>
        <taxon>Sanguibacteraceae</taxon>
        <taxon>Sanguibacter</taxon>
    </lineage>
</organism>